<keyword evidence="2" id="KW-1185">Reference proteome</keyword>
<organism evidence="1 2">
    <name type="scientific">Plebeiibacterium marinum</name>
    <dbReference type="NCBI Taxonomy" id="2992111"/>
    <lineage>
        <taxon>Bacteria</taxon>
        <taxon>Pseudomonadati</taxon>
        <taxon>Bacteroidota</taxon>
        <taxon>Bacteroidia</taxon>
        <taxon>Marinilabiliales</taxon>
        <taxon>Marinilabiliaceae</taxon>
        <taxon>Plebeiibacterium</taxon>
    </lineage>
</organism>
<dbReference type="AlphaFoldDB" id="A0AAE3MHB3"/>
<comment type="caution">
    <text evidence="1">The sequence shown here is derived from an EMBL/GenBank/DDBJ whole genome shotgun (WGS) entry which is preliminary data.</text>
</comment>
<name>A0AAE3MHB3_9BACT</name>
<protein>
    <submittedName>
        <fullName evidence="1">Uncharacterized protein</fullName>
    </submittedName>
</protein>
<dbReference type="EMBL" id="JAPDPI010000074">
    <property type="protein sequence ID" value="MCW3807963.1"/>
    <property type="molecule type" value="Genomic_DNA"/>
</dbReference>
<reference evidence="1" key="1">
    <citation type="submission" date="2022-10" db="EMBL/GenBank/DDBJ databases">
        <authorList>
            <person name="Yu W.X."/>
        </authorList>
    </citation>
    <scope>NUCLEOTIDE SEQUENCE</scope>
    <source>
        <strain evidence="1">D04</strain>
    </source>
</reference>
<accession>A0AAE3MHB3</accession>
<sequence length="99" mass="11577">MEKWARNFQLIINKRDALLEQLNKSTGNNHSLLNVKHLSGKDFKGTEAKILFAQLQKAIKDYNDALELRDQLMFGRFLDSIIHNQKPTKESQNWCANQY</sequence>
<proteinExistence type="predicted"/>
<evidence type="ECO:0000313" key="2">
    <source>
        <dbReference type="Proteomes" id="UP001207408"/>
    </source>
</evidence>
<gene>
    <name evidence="1" type="ORF">OM074_20235</name>
</gene>
<evidence type="ECO:0000313" key="1">
    <source>
        <dbReference type="EMBL" id="MCW3807963.1"/>
    </source>
</evidence>
<dbReference type="RefSeq" id="WP_301202473.1">
    <property type="nucleotide sequence ID" value="NZ_JAPDPI010000074.1"/>
</dbReference>
<dbReference type="Proteomes" id="UP001207408">
    <property type="component" value="Unassembled WGS sequence"/>
</dbReference>